<feature type="domain" description="RNase III" evidence="1">
    <location>
        <begin position="42"/>
        <end position="152"/>
    </location>
</feature>
<dbReference type="InterPro" id="IPR000999">
    <property type="entry name" value="RNase_III_dom"/>
</dbReference>
<dbReference type="GO" id="GO:0006396">
    <property type="term" value="P:RNA processing"/>
    <property type="evidence" value="ECO:0007669"/>
    <property type="project" value="InterPro"/>
</dbReference>
<name>A0A9N9H441_9GLOM</name>
<comment type="caution">
    <text evidence="2">The sequence shown here is derived from an EMBL/GenBank/DDBJ whole genome shotgun (WGS) entry which is preliminary data.</text>
</comment>
<sequence length="205" mass="24144">MIRKIADHIEGEVNKLLWAFVKYEATKTILLPKNNTVKEWKFKNKHFRMKSLTNHSNNENNNERLAFLGGSIIDNIVSYYLFCCIPRCKIYTLVYLKQKILDKITLAGFFKKLKLEKHLILDKGNEMDRHINDNIHGETFKAYIGAIYLDCNCDFDKVRDYMKPFLTPFLDKWAEILKDTEDNNEIPSELEHIVKLDLQILKKGT</sequence>
<dbReference type="EMBL" id="CAJVPY010005635">
    <property type="protein sequence ID" value="CAG8647355.1"/>
    <property type="molecule type" value="Genomic_DNA"/>
</dbReference>
<dbReference type="InterPro" id="IPR036389">
    <property type="entry name" value="RNase_III_sf"/>
</dbReference>
<dbReference type="PROSITE" id="PS50142">
    <property type="entry name" value="RNASE_3_2"/>
    <property type="match status" value="1"/>
</dbReference>
<evidence type="ECO:0000259" key="1">
    <source>
        <dbReference type="PROSITE" id="PS50142"/>
    </source>
</evidence>
<dbReference type="SUPFAM" id="SSF69065">
    <property type="entry name" value="RNase III domain-like"/>
    <property type="match status" value="1"/>
</dbReference>
<dbReference type="SMART" id="SM00535">
    <property type="entry name" value="RIBOc"/>
    <property type="match status" value="1"/>
</dbReference>
<proteinExistence type="predicted"/>
<dbReference type="CDD" id="cd00593">
    <property type="entry name" value="RIBOc"/>
    <property type="match status" value="1"/>
</dbReference>
<evidence type="ECO:0000313" key="3">
    <source>
        <dbReference type="Proteomes" id="UP000789405"/>
    </source>
</evidence>
<evidence type="ECO:0000313" key="2">
    <source>
        <dbReference type="EMBL" id="CAG8647355.1"/>
    </source>
</evidence>
<dbReference type="AlphaFoldDB" id="A0A9N9H441"/>
<dbReference type="GO" id="GO:0004525">
    <property type="term" value="F:ribonuclease III activity"/>
    <property type="evidence" value="ECO:0007669"/>
    <property type="project" value="InterPro"/>
</dbReference>
<dbReference type="OrthoDB" id="2423890at2759"/>
<protein>
    <submittedName>
        <fullName evidence="2">6111_t:CDS:1</fullName>
    </submittedName>
</protein>
<dbReference type="Pfam" id="PF14622">
    <property type="entry name" value="Ribonucleas_3_3"/>
    <property type="match status" value="1"/>
</dbReference>
<dbReference type="Gene3D" id="1.10.1520.10">
    <property type="entry name" value="Ribonuclease III domain"/>
    <property type="match status" value="1"/>
</dbReference>
<reference evidence="2" key="1">
    <citation type="submission" date="2021-06" db="EMBL/GenBank/DDBJ databases">
        <authorList>
            <person name="Kallberg Y."/>
            <person name="Tangrot J."/>
            <person name="Rosling A."/>
        </authorList>
    </citation>
    <scope>NUCLEOTIDE SEQUENCE</scope>
    <source>
        <strain evidence="2">MA453B</strain>
    </source>
</reference>
<accession>A0A9N9H441</accession>
<dbReference type="Proteomes" id="UP000789405">
    <property type="component" value="Unassembled WGS sequence"/>
</dbReference>
<organism evidence="2 3">
    <name type="scientific">Dentiscutata erythropus</name>
    <dbReference type="NCBI Taxonomy" id="1348616"/>
    <lineage>
        <taxon>Eukaryota</taxon>
        <taxon>Fungi</taxon>
        <taxon>Fungi incertae sedis</taxon>
        <taxon>Mucoromycota</taxon>
        <taxon>Glomeromycotina</taxon>
        <taxon>Glomeromycetes</taxon>
        <taxon>Diversisporales</taxon>
        <taxon>Gigasporaceae</taxon>
        <taxon>Dentiscutata</taxon>
    </lineage>
</organism>
<gene>
    <name evidence="2" type="ORF">DERYTH_LOCUS9993</name>
</gene>
<keyword evidence="3" id="KW-1185">Reference proteome</keyword>